<sequence length="368" mass="38977">MNAQLPRWVDLGLIPLLNLIVAFLVAGGVVMLIGENPVEAVEHILYGAFGFGEGIAFTLFYATNFIFTGLCVAVAFHASLFNIGGEGQAYIGGLGVALVCLAFDTFLPWWIIAPLAICAGAAFGAGWAFVPAYLQAKRGSHIVITTIMFNFLAASLMVYLLVNVLKVDGTMAPESRTFEEAGRLPKIGWFMELFGQNIGGAPLNLSFFLAILACVGVWLLIWRTKLGYEIRTFGANPAAAVYAGINPVRITVITMMISGGLAGMMALNPVMGDQNRLFLELAGGAGFVGIAVALMGRAHPVGVALAALLFGVLYQGGAELSFEMPAITRDMIVVIQGLVVLFAGALEFMFRPVVARVFARTATAKGAA</sequence>
<dbReference type="PANTHER" id="PTHR47089:SF1">
    <property type="entry name" value="GUANOSINE ABC TRANSPORTER PERMEASE PROTEIN NUPP"/>
    <property type="match status" value="1"/>
</dbReference>
<feature type="transmembrane region" description="Helical" evidence="6">
    <location>
        <begin position="250"/>
        <end position="271"/>
    </location>
</feature>
<protein>
    <submittedName>
        <fullName evidence="7">Nucleoside ABC transporter membrane protein</fullName>
    </submittedName>
</protein>
<feature type="transmembrane region" description="Helical" evidence="6">
    <location>
        <begin position="142"/>
        <end position="162"/>
    </location>
</feature>
<feature type="transmembrane region" description="Helical" evidence="6">
    <location>
        <begin position="54"/>
        <end position="76"/>
    </location>
</feature>
<dbReference type="AlphaFoldDB" id="A0A1I3JV64"/>
<keyword evidence="2" id="KW-1003">Cell membrane</keyword>
<gene>
    <name evidence="7" type="ORF">SAMN05216258_108165</name>
</gene>
<dbReference type="RefSeq" id="WP_245779206.1">
    <property type="nucleotide sequence ID" value="NZ_FOQH01000008.1"/>
</dbReference>
<proteinExistence type="predicted"/>
<evidence type="ECO:0000256" key="2">
    <source>
        <dbReference type="ARBA" id="ARBA00022475"/>
    </source>
</evidence>
<dbReference type="Pfam" id="PF02653">
    <property type="entry name" value="BPD_transp_2"/>
    <property type="match status" value="1"/>
</dbReference>
<dbReference type="GO" id="GO:0022857">
    <property type="term" value="F:transmembrane transporter activity"/>
    <property type="evidence" value="ECO:0007669"/>
    <property type="project" value="InterPro"/>
</dbReference>
<evidence type="ECO:0000313" key="7">
    <source>
        <dbReference type="EMBL" id="SFI63980.1"/>
    </source>
</evidence>
<evidence type="ECO:0000256" key="4">
    <source>
        <dbReference type="ARBA" id="ARBA00022989"/>
    </source>
</evidence>
<dbReference type="InterPro" id="IPR001851">
    <property type="entry name" value="ABC_transp_permease"/>
</dbReference>
<evidence type="ECO:0000256" key="3">
    <source>
        <dbReference type="ARBA" id="ARBA00022692"/>
    </source>
</evidence>
<dbReference type="STRING" id="1114924.SAMN05216258_108165"/>
<evidence type="ECO:0000256" key="1">
    <source>
        <dbReference type="ARBA" id="ARBA00004651"/>
    </source>
</evidence>
<feature type="transmembrane region" description="Helical" evidence="6">
    <location>
        <begin position="277"/>
        <end position="294"/>
    </location>
</feature>
<keyword evidence="4 6" id="KW-1133">Transmembrane helix</keyword>
<keyword evidence="5 6" id="KW-0472">Membrane</keyword>
<dbReference type="PANTHER" id="PTHR47089">
    <property type="entry name" value="ABC TRANSPORTER, PERMEASE PROTEIN"/>
    <property type="match status" value="1"/>
</dbReference>
<feature type="transmembrane region" description="Helical" evidence="6">
    <location>
        <begin position="12"/>
        <end position="34"/>
    </location>
</feature>
<reference evidence="7 8" key="1">
    <citation type="submission" date="2016-10" db="EMBL/GenBank/DDBJ databases">
        <authorList>
            <person name="de Groot N.N."/>
        </authorList>
    </citation>
    <scope>NUCLEOTIDE SEQUENCE [LARGE SCALE GENOMIC DNA]</scope>
    <source>
        <strain evidence="7 8">CGMCC 1.11030</strain>
    </source>
</reference>
<feature type="transmembrane region" description="Helical" evidence="6">
    <location>
        <begin position="330"/>
        <end position="350"/>
    </location>
</feature>
<feature type="transmembrane region" description="Helical" evidence="6">
    <location>
        <begin position="112"/>
        <end position="130"/>
    </location>
</feature>
<keyword evidence="8" id="KW-1185">Reference proteome</keyword>
<dbReference type="GO" id="GO:0005886">
    <property type="term" value="C:plasma membrane"/>
    <property type="evidence" value="ECO:0007669"/>
    <property type="project" value="UniProtKB-SubCell"/>
</dbReference>
<evidence type="ECO:0000256" key="6">
    <source>
        <dbReference type="SAM" id="Phobius"/>
    </source>
</evidence>
<feature type="transmembrane region" description="Helical" evidence="6">
    <location>
        <begin position="201"/>
        <end position="221"/>
    </location>
</feature>
<organism evidence="7 8">
    <name type="scientific">Albimonas pacifica</name>
    <dbReference type="NCBI Taxonomy" id="1114924"/>
    <lineage>
        <taxon>Bacteria</taxon>
        <taxon>Pseudomonadati</taxon>
        <taxon>Pseudomonadota</taxon>
        <taxon>Alphaproteobacteria</taxon>
        <taxon>Rhodobacterales</taxon>
        <taxon>Paracoccaceae</taxon>
        <taxon>Albimonas</taxon>
    </lineage>
</organism>
<dbReference type="Proteomes" id="UP000199377">
    <property type="component" value="Unassembled WGS sequence"/>
</dbReference>
<accession>A0A1I3JV64</accession>
<dbReference type="EMBL" id="FOQH01000008">
    <property type="protein sequence ID" value="SFI63980.1"/>
    <property type="molecule type" value="Genomic_DNA"/>
</dbReference>
<feature type="transmembrane region" description="Helical" evidence="6">
    <location>
        <begin position="301"/>
        <end position="318"/>
    </location>
</feature>
<keyword evidence="3 6" id="KW-0812">Transmembrane</keyword>
<evidence type="ECO:0000256" key="5">
    <source>
        <dbReference type="ARBA" id="ARBA00023136"/>
    </source>
</evidence>
<comment type="subcellular location">
    <subcellularLocation>
        <location evidence="1">Cell membrane</location>
        <topology evidence="1">Multi-pass membrane protein</topology>
    </subcellularLocation>
</comment>
<evidence type="ECO:0000313" key="8">
    <source>
        <dbReference type="Proteomes" id="UP000199377"/>
    </source>
</evidence>
<name>A0A1I3JV64_9RHOB</name>
<feature type="transmembrane region" description="Helical" evidence="6">
    <location>
        <begin position="88"/>
        <end position="106"/>
    </location>
</feature>
<dbReference type="CDD" id="cd06580">
    <property type="entry name" value="TM_PBP1_transp_TpRbsC_like"/>
    <property type="match status" value="1"/>
</dbReference>